<gene>
    <name evidence="1" type="ORF">SCLCIDRAFT_1223320</name>
</gene>
<name>A0A0C3D9Y8_9AGAM</name>
<dbReference type="EMBL" id="KN822195">
    <property type="protein sequence ID" value="KIM52926.1"/>
    <property type="molecule type" value="Genomic_DNA"/>
</dbReference>
<accession>A0A0C3D9Y8</accession>
<keyword evidence="2" id="KW-1185">Reference proteome</keyword>
<evidence type="ECO:0000313" key="2">
    <source>
        <dbReference type="Proteomes" id="UP000053989"/>
    </source>
</evidence>
<organism evidence="1 2">
    <name type="scientific">Scleroderma citrinum Foug A</name>
    <dbReference type="NCBI Taxonomy" id="1036808"/>
    <lineage>
        <taxon>Eukaryota</taxon>
        <taxon>Fungi</taxon>
        <taxon>Dikarya</taxon>
        <taxon>Basidiomycota</taxon>
        <taxon>Agaricomycotina</taxon>
        <taxon>Agaricomycetes</taxon>
        <taxon>Agaricomycetidae</taxon>
        <taxon>Boletales</taxon>
        <taxon>Sclerodermatineae</taxon>
        <taxon>Sclerodermataceae</taxon>
        <taxon>Scleroderma</taxon>
    </lineage>
</organism>
<dbReference type="AlphaFoldDB" id="A0A0C3D9Y8"/>
<dbReference type="Proteomes" id="UP000053989">
    <property type="component" value="Unassembled WGS sequence"/>
</dbReference>
<protein>
    <submittedName>
        <fullName evidence="1">Uncharacterized protein</fullName>
    </submittedName>
</protein>
<dbReference type="InParanoid" id="A0A0C3D9Y8"/>
<evidence type="ECO:0000313" key="1">
    <source>
        <dbReference type="EMBL" id="KIM52926.1"/>
    </source>
</evidence>
<reference evidence="1 2" key="1">
    <citation type="submission" date="2014-04" db="EMBL/GenBank/DDBJ databases">
        <authorList>
            <consortium name="DOE Joint Genome Institute"/>
            <person name="Kuo A."/>
            <person name="Kohler A."/>
            <person name="Nagy L.G."/>
            <person name="Floudas D."/>
            <person name="Copeland A."/>
            <person name="Barry K.W."/>
            <person name="Cichocki N."/>
            <person name="Veneault-Fourrey C."/>
            <person name="LaButti K."/>
            <person name="Lindquist E.A."/>
            <person name="Lipzen A."/>
            <person name="Lundell T."/>
            <person name="Morin E."/>
            <person name="Murat C."/>
            <person name="Sun H."/>
            <person name="Tunlid A."/>
            <person name="Henrissat B."/>
            <person name="Grigoriev I.V."/>
            <person name="Hibbett D.S."/>
            <person name="Martin F."/>
            <person name="Nordberg H.P."/>
            <person name="Cantor M.N."/>
            <person name="Hua S.X."/>
        </authorList>
    </citation>
    <scope>NUCLEOTIDE SEQUENCE [LARGE SCALE GENOMIC DNA]</scope>
    <source>
        <strain evidence="1 2">Foug A</strain>
    </source>
</reference>
<sequence>MPLDVSVVIQYHVKYNTLLISHAITKISDNKSRRNNCLTSSLWKQNTSSLQTDP</sequence>
<dbReference type="HOGENOM" id="CLU_3051721_0_0_1"/>
<reference evidence="2" key="2">
    <citation type="submission" date="2015-01" db="EMBL/GenBank/DDBJ databases">
        <title>Evolutionary Origins and Diversification of the Mycorrhizal Mutualists.</title>
        <authorList>
            <consortium name="DOE Joint Genome Institute"/>
            <consortium name="Mycorrhizal Genomics Consortium"/>
            <person name="Kohler A."/>
            <person name="Kuo A."/>
            <person name="Nagy L.G."/>
            <person name="Floudas D."/>
            <person name="Copeland A."/>
            <person name="Barry K.W."/>
            <person name="Cichocki N."/>
            <person name="Veneault-Fourrey C."/>
            <person name="LaButti K."/>
            <person name="Lindquist E.A."/>
            <person name="Lipzen A."/>
            <person name="Lundell T."/>
            <person name="Morin E."/>
            <person name="Murat C."/>
            <person name="Riley R."/>
            <person name="Ohm R."/>
            <person name="Sun H."/>
            <person name="Tunlid A."/>
            <person name="Henrissat B."/>
            <person name="Grigoriev I.V."/>
            <person name="Hibbett D.S."/>
            <person name="Martin F."/>
        </authorList>
    </citation>
    <scope>NUCLEOTIDE SEQUENCE [LARGE SCALE GENOMIC DNA]</scope>
    <source>
        <strain evidence="2">Foug A</strain>
    </source>
</reference>
<proteinExistence type="predicted"/>